<dbReference type="FunFam" id="3.50.30.40:FF:000002">
    <property type="entry name" value="4-carboxy-4-hydroxy-2-oxoadipate aldolase/oxaloacetate decarboxylase"/>
    <property type="match status" value="1"/>
</dbReference>
<dbReference type="Proteomes" id="UP000470302">
    <property type="component" value="Unassembled WGS sequence"/>
</dbReference>
<dbReference type="EMBL" id="WWCW01000002">
    <property type="protein sequence ID" value="MYM85883.1"/>
    <property type="molecule type" value="Genomic_DNA"/>
</dbReference>
<dbReference type="InterPro" id="IPR005493">
    <property type="entry name" value="RraA/RraA-like"/>
</dbReference>
<dbReference type="EC" id="4.1.3.17" evidence="4"/>
<dbReference type="InterPro" id="IPR036704">
    <property type="entry name" value="RraA/RraA-like_sf"/>
</dbReference>
<evidence type="ECO:0000256" key="3">
    <source>
        <dbReference type="ARBA" id="ARBA00011643"/>
    </source>
</evidence>
<feature type="binding site" evidence="9">
    <location>
        <position position="116"/>
    </location>
    <ligand>
        <name>substrate</name>
    </ligand>
</feature>
<reference evidence="10 11" key="1">
    <citation type="submission" date="2020-01" db="EMBL/GenBank/DDBJ databases">
        <title>Novel species isolated from a subtropical stream in China.</title>
        <authorList>
            <person name="Lu H."/>
        </authorList>
    </citation>
    <scope>NUCLEOTIDE SEQUENCE [LARGE SCALE GENOMIC DNA]</scope>
    <source>
        <strain evidence="10 11">FT82W</strain>
    </source>
</reference>
<dbReference type="GO" id="GO:0019336">
    <property type="term" value="P:phenol-containing compound catabolic process"/>
    <property type="evidence" value="ECO:0007669"/>
    <property type="project" value="UniProtKB-ARBA"/>
</dbReference>
<dbReference type="SUPFAM" id="SSF89562">
    <property type="entry name" value="RraA-like"/>
    <property type="match status" value="1"/>
</dbReference>
<dbReference type="CDD" id="cd16841">
    <property type="entry name" value="RraA_family"/>
    <property type="match status" value="1"/>
</dbReference>
<feature type="binding site" evidence="9">
    <location>
        <begin position="94"/>
        <end position="97"/>
    </location>
    <ligand>
        <name>substrate</name>
    </ligand>
</feature>
<evidence type="ECO:0000256" key="6">
    <source>
        <dbReference type="ARBA" id="ARBA00022842"/>
    </source>
</evidence>
<name>A0A845FTX5_9BURK</name>
<keyword evidence="6 9" id="KW-0460">Magnesium</keyword>
<dbReference type="Gene3D" id="3.50.30.40">
    <property type="entry name" value="Ribonuclease E inhibitor RraA/RraA-like"/>
    <property type="match status" value="1"/>
</dbReference>
<accession>A0A845FTX5</accession>
<keyword evidence="5 9" id="KW-0479">Metal-binding</keyword>
<sequence>MAHINTRITRLPAAQVAALAPFGAATLHEAQGRSGALPARIKPVDRGMRVCGPALTVRCAPGDNLMLQVAISYAQAGDVVVMACDGYAEIGAFGDVLANACLAKGVAGVVLDSGARDAGALRVLGLPVFSSGLCIKGAVKSSLGEVNHPVSIGGQIVHPGDIVCGDEDGVVVVPAHNVQQVARAAAAREEMEAGRIARYQAGSSVIEVNQLARLLEERGLSVD</sequence>
<organism evidence="10 11">
    <name type="scientific">Duganella vulcania</name>
    <dbReference type="NCBI Taxonomy" id="2692166"/>
    <lineage>
        <taxon>Bacteria</taxon>
        <taxon>Pseudomonadati</taxon>
        <taxon>Pseudomonadota</taxon>
        <taxon>Betaproteobacteria</taxon>
        <taxon>Burkholderiales</taxon>
        <taxon>Oxalobacteraceae</taxon>
        <taxon>Telluria group</taxon>
        <taxon>Duganella</taxon>
    </lineage>
</organism>
<evidence type="ECO:0000313" key="11">
    <source>
        <dbReference type="Proteomes" id="UP000470302"/>
    </source>
</evidence>
<dbReference type="RefSeq" id="WP_161095195.1">
    <property type="nucleotide sequence ID" value="NZ_WWCW01000002.1"/>
</dbReference>
<keyword evidence="7" id="KW-0456">Lyase</keyword>
<comment type="similarity">
    <text evidence="8">Belongs to the LigK/PcmE family.</text>
</comment>
<dbReference type="GO" id="GO:0046872">
    <property type="term" value="F:metal ion binding"/>
    <property type="evidence" value="ECO:0007669"/>
    <property type="project" value="UniProtKB-KW"/>
</dbReference>
<feature type="binding site" evidence="9">
    <location>
        <position position="117"/>
    </location>
    <ligand>
        <name>Mg(2+)</name>
        <dbReference type="ChEBI" id="CHEBI:18420"/>
    </ligand>
</feature>
<dbReference type="NCBIfam" id="NF006731">
    <property type="entry name" value="PRK09262.1"/>
    <property type="match status" value="1"/>
</dbReference>
<protein>
    <recommendedName>
        <fullName evidence="4">4-hydroxy-4-methyl-2-oxoglutarate aldolase</fullName>
        <ecNumber evidence="4">4.1.3.17</ecNumber>
    </recommendedName>
</protein>
<evidence type="ECO:0000256" key="8">
    <source>
        <dbReference type="ARBA" id="ARBA00061585"/>
    </source>
</evidence>
<dbReference type="PANTHER" id="PTHR33254">
    <property type="entry name" value="4-HYDROXY-4-METHYL-2-OXOGLUTARATE ALDOLASE 3-RELATED"/>
    <property type="match status" value="1"/>
</dbReference>
<evidence type="ECO:0000256" key="5">
    <source>
        <dbReference type="ARBA" id="ARBA00022723"/>
    </source>
</evidence>
<dbReference type="GO" id="GO:0047443">
    <property type="term" value="F:4-hydroxy-4-methyl-2-oxoglutarate aldolase activity"/>
    <property type="evidence" value="ECO:0007669"/>
    <property type="project" value="UniProtKB-EC"/>
</dbReference>
<proteinExistence type="inferred from homology"/>
<dbReference type="GO" id="GO:0072329">
    <property type="term" value="P:monocarboxylic acid catabolic process"/>
    <property type="evidence" value="ECO:0007669"/>
    <property type="project" value="UniProtKB-ARBA"/>
</dbReference>
<evidence type="ECO:0000256" key="4">
    <source>
        <dbReference type="ARBA" id="ARBA00012213"/>
    </source>
</evidence>
<evidence type="ECO:0000256" key="2">
    <source>
        <dbReference type="ARBA" id="ARBA00001946"/>
    </source>
</evidence>
<evidence type="ECO:0000256" key="1">
    <source>
        <dbReference type="ARBA" id="ARBA00001342"/>
    </source>
</evidence>
<evidence type="ECO:0000256" key="9">
    <source>
        <dbReference type="PIRSR" id="PIRSR605493-1"/>
    </source>
</evidence>
<evidence type="ECO:0000313" key="10">
    <source>
        <dbReference type="EMBL" id="MYM85883.1"/>
    </source>
</evidence>
<dbReference type="PANTHER" id="PTHR33254:SF16">
    <property type="entry name" value="BLR3842 PROTEIN"/>
    <property type="match status" value="1"/>
</dbReference>
<comment type="cofactor">
    <cofactor evidence="2 9">
        <name>Mg(2+)</name>
        <dbReference type="ChEBI" id="CHEBI:18420"/>
    </cofactor>
</comment>
<gene>
    <name evidence="10" type="ORF">GTP91_01675</name>
</gene>
<comment type="caution">
    <text evidence="10">The sequence shown here is derived from an EMBL/GenBank/DDBJ whole genome shotgun (WGS) entry which is preliminary data.</text>
</comment>
<dbReference type="AlphaFoldDB" id="A0A845FTX5"/>
<comment type="subunit">
    <text evidence="3">Homohexamer.</text>
</comment>
<dbReference type="GO" id="GO:0042537">
    <property type="term" value="P:benzene-containing compound metabolic process"/>
    <property type="evidence" value="ECO:0007669"/>
    <property type="project" value="UniProtKB-ARBA"/>
</dbReference>
<comment type="catalytic activity">
    <reaction evidence="1">
        <text>4-hydroxy-4-methyl-2-oxoglutarate = 2 pyruvate</text>
        <dbReference type="Rhea" id="RHEA:22748"/>
        <dbReference type="ChEBI" id="CHEBI:15361"/>
        <dbReference type="ChEBI" id="CHEBI:58276"/>
        <dbReference type="EC" id="4.1.3.17"/>
    </reaction>
</comment>
<dbReference type="Pfam" id="PF03737">
    <property type="entry name" value="RraA-like"/>
    <property type="match status" value="1"/>
</dbReference>
<evidence type="ECO:0000256" key="7">
    <source>
        <dbReference type="ARBA" id="ARBA00023239"/>
    </source>
</evidence>